<sequence>MASPMPFAPPGDWNPNNGQTMQRNNEVDESGVQVRPMGLKVHYTFDKEAKVNCLARSSQTLHVQTVPLDDKNSIGIVDLRACLLAVTECSPELASQGNDTNTDFTIYSLDYSEPDTPLVGQGMLSWALDTMRGDWGAQPPKMVTGRVTKNLLAVFGGGNRETLEVKLRFTTCPKVQKPEPTQDMQLARPTESLVTPSGAAEWNSFIQSNPQIGHSAHVSRVASPALSQGPSAPEVQRVAPTPVDPATAPMQPTSRPSSRSGRRRAPTGRPRGRPRKKPAEGNTSGYEDGTEGEDSGPAKKKTKTATNTTKETNQSNQSKEIKEIKTTKTVKTTKPEKMAPNPFTSGPDSLRVTASTASSLRNFRPVGSTSEGVSGSHLQEVPRAPTPVPEGGPLNMPPRGGPKGPKPRRESSMRQEMSANLGNQLPPRPARALSPSQEDHRSPESAIETPAYSEDSPQDIRSSPPVPRNASFMQSSPPMSSPILPPMPAPVQDSTFTDNDIDDLFDEPILQPVKESRIQGRPPVKVIESVDSTGIPTQVFRIDGPDGQDLVHIQNYNTPHPTSGPVGPPHMEPSLPLPKPRKNHVRPQTARNPPPARPQRRSPPTPPPTTDAPEKMGSPAPVQAPCAAEVPQPQVEPQTQPGDGLDEPLLQLVRATSGLEPMPSTETNQIPQGTLPPREPVSNPVKPQPRTSRQLNRSQSAGILSLPSVPASEPVGPSTLSESHLTEPIRASTEIPACLRRSKSIVMHLPVPASDPIGPVESLEHLAMPALPDGSFPQSDALLGMPSSPPYKYKKNMVKKHAIKQKLEMAILNGEMPPFCANCGAIETPTWRKIFVQELEGVPQYVEYSDKPGQITAIEITKRDEQNVPLAYRLVKKSLGLKDIRDAWTEQLLCNPCGIWIAKYRIHRPQDKWDNAFGPLGQSRRKRGSSTNPNPSTSKAKKARTKSISYPNFTSEAYPTTDPIGPIEPSSPKQSSSIVPTKEQRGDVPMGNTLGLPNFDGLPNHDGNRSNPGSTHSRSSRGLGTAESPIEMDIDDDLGNTRRLLFSSPQKDPAPKTLGEIDANIVKVTESRQDKEIAVEKENVATEARDERQNEQDALEALFHSPARPSTPSPKSKAKTRSERQSEQDALEALFHSPARPSTPPPKSKAEAQTTPFKTPTRPTPNHRPITRSVSRSIRSVRGMMSPSQQALLQKTPTKTPRSAGLRRSPRLNVENLFDTPTCRTITQLLSEPNFDLDNTQFDFSSLPNMEVTQSTIVEFGNFLSTDGIMPSSPPRDGALAFGYNGSDDVFAEWSMEQRATAKEAVTVKEAKE</sequence>
<keyword evidence="4" id="KW-1185">Reference proteome</keyword>
<dbReference type="PANTHER" id="PTHR39147">
    <property type="entry name" value="PROTEIN SPT21"/>
    <property type="match status" value="1"/>
</dbReference>
<evidence type="ECO:0000313" key="3">
    <source>
        <dbReference type="EMBL" id="RSL69449.1"/>
    </source>
</evidence>
<feature type="compositionally biased region" description="Low complexity" evidence="1">
    <location>
        <begin position="629"/>
        <end position="641"/>
    </location>
</feature>
<dbReference type="Gene3D" id="3.30.50.10">
    <property type="entry name" value="Erythroid Transcription Factor GATA-1, subunit A"/>
    <property type="match status" value="1"/>
</dbReference>
<feature type="compositionally biased region" description="Pro residues" evidence="1">
    <location>
        <begin position="479"/>
        <end position="489"/>
    </location>
</feature>
<dbReference type="Proteomes" id="UP000288168">
    <property type="component" value="Unassembled WGS sequence"/>
</dbReference>
<name>A0A428QVX0_9HYPO</name>
<reference evidence="3 4" key="1">
    <citation type="submission" date="2017-06" db="EMBL/GenBank/DDBJ databases">
        <title>Comparative genomic analysis of Ambrosia Fusariam Clade fungi.</title>
        <authorList>
            <person name="Stajich J.E."/>
            <person name="Carrillo J."/>
            <person name="Kijimoto T."/>
            <person name="Eskalen A."/>
            <person name="O'Donnell K."/>
            <person name="Kasson M."/>
        </authorList>
    </citation>
    <scope>NUCLEOTIDE SEQUENCE [LARGE SCALE GENOMIC DNA]</scope>
    <source>
        <strain evidence="3 4">NRRL62584</strain>
    </source>
</reference>
<dbReference type="InterPro" id="IPR013088">
    <property type="entry name" value="Znf_NHR/GATA"/>
</dbReference>
<dbReference type="OrthoDB" id="3199820at2759"/>
<dbReference type="SUPFAM" id="SSF57716">
    <property type="entry name" value="Glucocorticoid receptor-like (DNA-binding domain)"/>
    <property type="match status" value="1"/>
</dbReference>
<feature type="compositionally biased region" description="Polar residues" evidence="1">
    <location>
        <begin position="1009"/>
        <end position="1022"/>
    </location>
</feature>
<accession>A0A428QVX0</accession>
<dbReference type="GO" id="GO:0030466">
    <property type="term" value="P:silent mating-type cassette heterochromatin formation"/>
    <property type="evidence" value="ECO:0007669"/>
    <property type="project" value="TreeGrafter"/>
</dbReference>
<dbReference type="GO" id="GO:0006357">
    <property type="term" value="P:regulation of transcription by RNA polymerase II"/>
    <property type="evidence" value="ECO:0007669"/>
    <property type="project" value="TreeGrafter"/>
</dbReference>
<feature type="domain" description="Ams2/SPT21 N-terminal" evidence="2">
    <location>
        <begin position="32"/>
        <end position="171"/>
    </location>
</feature>
<dbReference type="PANTHER" id="PTHR39147:SF1">
    <property type="entry name" value="PROTEIN SPT21"/>
    <property type="match status" value="1"/>
</dbReference>
<feature type="compositionally biased region" description="Polar residues" evidence="1">
    <location>
        <begin position="1186"/>
        <end position="1201"/>
    </location>
</feature>
<feature type="compositionally biased region" description="Low complexity" evidence="1">
    <location>
        <begin position="1172"/>
        <end position="1182"/>
    </location>
</feature>
<evidence type="ECO:0000256" key="1">
    <source>
        <dbReference type="SAM" id="MobiDB-lite"/>
    </source>
</evidence>
<comment type="caution">
    <text evidence="3">The sequence shown here is derived from an EMBL/GenBank/DDBJ whole genome shotgun (WGS) entry which is preliminary data.</text>
</comment>
<feature type="compositionally biased region" description="Low complexity" evidence="1">
    <location>
        <begin position="304"/>
        <end position="313"/>
    </location>
</feature>
<feature type="compositionally biased region" description="Pro residues" evidence="1">
    <location>
        <begin position="566"/>
        <end position="578"/>
    </location>
</feature>
<feature type="compositionally biased region" description="Polar residues" evidence="1">
    <location>
        <begin position="342"/>
        <end position="377"/>
    </location>
</feature>
<feature type="compositionally biased region" description="Pro residues" evidence="1">
    <location>
        <begin position="384"/>
        <end position="400"/>
    </location>
</feature>
<feature type="compositionally biased region" description="Low complexity" evidence="1">
    <location>
        <begin position="238"/>
        <end position="259"/>
    </location>
</feature>
<feature type="region of interest" description="Disordered" evidence="1">
    <location>
        <begin position="1101"/>
        <end position="1206"/>
    </location>
</feature>
<feature type="compositionally biased region" description="Basic residues" evidence="1">
    <location>
        <begin position="260"/>
        <end position="276"/>
    </location>
</feature>
<dbReference type="InterPro" id="IPR057725">
    <property type="entry name" value="Ams2-SPT21_N"/>
</dbReference>
<feature type="region of interest" description="Disordered" evidence="1">
    <location>
        <begin position="534"/>
        <end position="646"/>
    </location>
</feature>
<dbReference type="GO" id="GO:0008270">
    <property type="term" value="F:zinc ion binding"/>
    <property type="evidence" value="ECO:0007669"/>
    <property type="project" value="InterPro"/>
</dbReference>
<dbReference type="Pfam" id="PF25823">
    <property type="entry name" value="Ams2-SPT21_N"/>
    <property type="match status" value="1"/>
</dbReference>
<dbReference type="GO" id="GO:0000183">
    <property type="term" value="P:rDNA heterochromatin formation"/>
    <property type="evidence" value="ECO:0007669"/>
    <property type="project" value="TreeGrafter"/>
</dbReference>
<feature type="compositionally biased region" description="Polar residues" evidence="1">
    <location>
        <begin position="689"/>
        <end position="702"/>
    </location>
</feature>
<feature type="compositionally biased region" description="Polar residues" evidence="1">
    <location>
        <begin position="414"/>
        <end position="423"/>
    </location>
</feature>
<feature type="region of interest" description="Disordered" evidence="1">
    <location>
        <begin position="658"/>
        <end position="728"/>
    </location>
</feature>
<organism evidence="3 4">
    <name type="scientific">Fusarium duplospermum</name>
    <dbReference type="NCBI Taxonomy" id="1325734"/>
    <lineage>
        <taxon>Eukaryota</taxon>
        <taxon>Fungi</taxon>
        <taxon>Dikarya</taxon>
        <taxon>Ascomycota</taxon>
        <taxon>Pezizomycotina</taxon>
        <taxon>Sordariomycetes</taxon>
        <taxon>Hypocreomycetidae</taxon>
        <taxon>Hypocreales</taxon>
        <taxon>Nectriaceae</taxon>
        <taxon>Fusarium</taxon>
        <taxon>Fusarium solani species complex</taxon>
    </lineage>
</organism>
<feature type="compositionally biased region" description="Pro residues" evidence="1">
    <location>
        <begin position="592"/>
        <end position="610"/>
    </location>
</feature>
<feature type="region of interest" description="Disordered" evidence="1">
    <location>
        <begin position="216"/>
        <end position="502"/>
    </location>
</feature>
<dbReference type="EMBL" id="NKCI01000013">
    <property type="protein sequence ID" value="RSL69449.1"/>
    <property type="molecule type" value="Genomic_DNA"/>
</dbReference>
<proteinExistence type="predicted"/>
<dbReference type="STRING" id="1325734.A0A428QVX0"/>
<gene>
    <name evidence="3" type="ORF">CEP54_002327</name>
</gene>
<feature type="compositionally biased region" description="Polar residues" evidence="1">
    <location>
        <begin position="14"/>
        <end position="23"/>
    </location>
</feature>
<feature type="region of interest" description="Disordered" evidence="1">
    <location>
        <begin position="1"/>
        <end position="23"/>
    </location>
</feature>
<feature type="region of interest" description="Disordered" evidence="1">
    <location>
        <begin position="915"/>
        <end position="1034"/>
    </location>
</feature>
<evidence type="ECO:0000259" key="2">
    <source>
        <dbReference type="Pfam" id="PF25823"/>
    </source>
</evidence>
<dbReference type="InterPro" id="IPR042403">
    <property type="entry name" value="Spt21/Ams2"/>
</dbReference>
<protein>
    <recommendedName>
        <fullName evidence="2">Ams2/SPT21 N-terminal domain-containing protein</fullName>
    </recommendedName>
</protein>
<evidence type="ECO:0000313" key="4">
    <source>
        <dbReference type="Proteomes" id="UP000288168"/>
    </source>
</evidence>